<evidence type="ECO:0000256" key="1">
    <source>
        <dbReference type="SAM" id="MobiDB-lite"/>
    </source>
</evidence>
<feature type="compositionally biased region" description="Low complexity" evidence="1">
    <location>
        <begin position="82"/>
        <end position="93"/>
    </location>
</feature>
<evidence type="ECO:0000313" key="2">
    <source>
        <dbReference type="EMBL" id="KAK4748875.1"/>
    </source>
</evidence>
<proteinExistence type="predicted"/>
<protein>
    <submittedName>
        <fullName evidence="2">Uncharacterized protein</fullName>
    </submittedName>
</protein>
<comment type="caution">
    <text evidence="2">The sequence shown here is derived from an EMBL/GenBank/DDBJ whole genome shotgun (WGS) entry which is preliminary data.</text>
</comment>
<gene>
    <name evidence="2" type="ORF">SAY87_015461</name>
</gene>
<reference evidence="2 3" key="1">
    <citation type="journal article" date="2023" name="Hortic Res">
        <title>Pangenome of water caltrop reveals structural variations and asymmetric subgenome divergence after allopolyploidization.</title>
        <authorList>
            <person name="Zhang X."/>
            <person name="Chen Y."/>
            <person name="Wang L."/>
            <person name="Yuan Y."/>
            <person name="Fang M."/>
            <person name="Shi L."/>
            <person name="Lu R."/>
            <person name="Comes H.P."/>
            <person name="Ma Y."/>
            <person name="Chen Y."/>
            <person name="Huang G."/>
            <person name="Zhou Y."/>
            <person name="Zheng Z."/>
            <person name="Qiu Y."/>
        </authorList>
    </citation>
    <scope>NUCLEOTIDE SEQUENCE [LARGE SCALE GENOMIC DNA]</scope>
    <source>
        <tissue evidence="2">Roots</tissue>
    </source>
</reference>
<organism evidence="2 3">
    <name type="scientific">Trapa incisa</name>
    <dbReference type="NCBI Taxonomy" id="236973"/>
    <lineage>
        <taxon>Eukaryota</taxon>
        <taxon>Viridiplantae</taxon>
        <taxon>Streptophyta</taxon>
        <taxon>Embryophyta</taxon>
        <taxon>Tracheophyta</taxon>
        <taxon>Spermatophyta</taxon>
        <taxon>Magnoliopsida</taxon>
        <taxon>eudicotyledons</taxon>
        <taxon>Gunneridae</taxon>
        <taxon>Pentapetalae</taxon>
        <taxon>rosids</taxon>
        <taxon>malvids</taxon>
        <taxon>Myrtales</taxon>
        <taxon>Lythraceae</taxon>
        <taxon>Trapa</taxon>
    </lineage>
</organism>
<name>A0AAN7GZE6_9MYRT</name>
<dbReference type="EMBL" id="JAXIOK010000019">
    <property type="protein sequence ID" value="KAK4748875.1"/>
    <property type="molecule type" value="Genomic_DNA"/>
</dbReference>
<feature type="region of interest" description="Disordered" evidence="1">
    <location>
        <begin position="82"/>
        <end position="116"/>
    </location>
</feature>
<evidence type="ECO:0000313" key="3">
    <source>
        <dbReference type="Proteomes" id="UP001345219"/>
    </source>
</evidence>
<keyword evidence="3" id="KW-1185">Reference proteome</keyword>
<sequence length="116" mass="12792">MSYLKGRDYCYKPTVYTGLNMAAGSPPPPLNYNSKQYHLSETTSRKKMHLRPLLDIIRKIKDGKSIQKTFCGRGRRTIMGASANSISVSSSSSRSKESLAGGRGWSYEEGSHSGNL</sequence>
<dbReference type="AlphaFoldDB" id="A0AAN7GZE6"/>
<dbReference type="Proteomes" id="UP001345219">
    <property type="component" value="Chromosome 12"/>
</dbReference>
<accession>A0AAN7GZE6</accession>